<dbReference type="SUPFAM" id="SSF56935">
    <property type="entry name" value="Porins"/>
    <property type="match status" value="1"/>
</dbReference>
<name>A0ABY4G3K7_9BACT</name>
<dbReference type="Proteomes" id="UP000830401">
    <property type="component" value="Chromosome"/>
</dbReference>
<accession>A0ABY4G3K7</accession>
<protein>
    <submittedName>
        <fullName evidence="4">Outer membrane beta-barrel protein</fullName>
    </submittedName>
</protein>
<feature type="region of interest" description="Disordered" evidence="1">
    <location>
        <begin position="946"/>
        <end position="989"/>
    </location>
</feature>
<gene>
    <name evidence="4" type="ORF">MUN86_17995</name>
</gene>
<keyword evidence="2" id="KW-0732">Signal</keyword>
<feature type="compositionally biased region" description="Gly residues" evidence="1">
    <location>
        <begin position="295"/>
        <end position="318"/>
    </location>
</feature>
<feature type="signal peptide" evidence="2">
    <location>
        <begin position="1"/>
        <end position="21"/>
    </location>
</feature>
<dbReference type="Gene3D" id="2.60.40.1120">
    <property type="entry name" value="Carboxypeptidase-like, regulatory domain"/>
    <property type="match status" value="1"/>
</dbReference>
<evidence type="ECO:0000259" key="3">
    <source>
        <dbReference type="Pfam" id="PF14905"/>
    </source>
</evidence>
<dbReference type="Pfam" id="PF13715">
    <property type="entry name" value="CarbopepD_reg_2"/>
    <property type="match status" value="1"/>
</dbReference>
<feature type="compositionally biased region" description="Gly residues" evidence="1">
    <location>
        <begin position="976"/>
        <end position="989"/>
    </location>
</feature>
<feature type="region of interest" description="Disordered" evidence="1">
    <location>
        <begin position="295"/>
        <end position="319"/>
    </location>
</feature>
<feature type="chain" id="PRO_5047075764" evidence="2">
    <location>
        <begin position="22"/>
        <end position="989"/>
    </location>
</feature>
<proteinExistence type="predicted"/>
<feature type="domain" description="Outer membrane protein beta-barrel" evidence="3">
    <location>
        <begin position="469"/>
        <end position="785"/>
    </location>
</feature>
<keyword evidence="5" id="KW-1185">Reference proteome</keyword>
<evidence type="ECO:0000256" key="2">
    <source>
        <dbReference type="SAM" id="SignalP"/>
    </source>
</evidence>
<dbReference type="SUPFAM" id="SSF49464">
    <property type="entry name" value="Carboxypeptidase regulatory domain-like"/>
    <property type="match status" value="1"/>
</dbReference>
<sequence length="989" mass="108334">MPHRFLLFVLLLLLGLGTARAQTSAISGRIVDASNQSPLIGANVLLRGLTADSLKNGAAADVNGNFTVSGLAPGRYQLTISFLGYQTLQRQLTLTTQPLALGVLALGTGGVALKGVEVVGKAAAAVQKGDTSQFNAGSFKTNPDANAQDLITKMPGVTVDPTSGKVQAQGEQVQRVLVDGKEFFGNDPDAVLKNIPAEVIDKIQVYDRASDQAQFTGFDDGNQQKTINIVTKPQFRNGQFGRVLAGYGPKDDRYRLSGNLNSFKGKQRMSIVAQSNNINEQNFGTEDLLGVVGSSGGGGGGRGGRGGGGGNQGGGGNNAGDFLVNQSGGISKTHAIGLNYSNSWGRKTDVTSSYFFNLSDNTASTNLLRRYVAPVDRPLDQRYNENSLSTSRNINNRFNLRLEHRIDSANSIIWQPRLSVQRNTGNSLLEGRTYQVNEGEPEFTQGSNNSSYRSALTGITAANQLQFRHRFAKRGRTLSLGVNTTYNTKDGNNTLLSTTESTRDLTTNTTSLNQFSELDQTGWAWNGNLNYTEPISQYSQLQAEYRVSYTPNQSDKRTYDYVLGEEAYTSLNDTLSSVFKSRYLTNAGGLTYRYQNKELQWNVGATVQHAQLRSDQEFPRPALTERSFLNVLPNAMLRYNFSRQQNLRFFYRVNTNPPGISQLQEVVNNSNPLQLTTGNPNLRQATQHNFNIRYSSAVPEKSTSFFVALNGSLTNNYITNSTIYATDEPLNVGGVVIPVGGQLTRPVNLDQQYSLRSFANYSLPLSFIKSNLNLNANIGYSQTPGLVFEELNYSRTPSGGLGVVLSSNISPELDFTISSNSSQNYVRNSLQQQLNRQYFRQNTSLRFSWIIVKGVTVQSDVNHQYYSGLSAGYNQSFVLWNASIGKKFMAKNQAEIKLYAFDLLGQNNSIQVNNTSAYTEDVRSNILQRYLMLMFTYNIRSFAGNGRSDALPGEDRQRQPGNFRPEGGFRRDGGNPPVGGGFGPPGGGM</sequence>
<evidence type="ECO:0000256" key="1">
    <source>
        <dbReference type="SAM" id="MobiDB-lite"/>
    </source>
</evidence>
<organism evidence="4 5">
    <name type="scientific">Hymenobacter volaticus</name>
    <dbReference type="NCBI Taxonomy" id="2932254"/>
    <lineage>
        <taxon>Bacteria</taxon>
        <taxon>Pseudomonadati</taxon>
        <taxon>Bacteroidota</taxon>
        <taxon>Cytophagia</taxon>
        <taxon>Cytophagales</taxon>
        <taxon>Hymenobacteraceae</taxon>
        <taxon>Hymenobacter</taxon>
    </lineage>
</organism>
<evidence type="ECO:0000313" key="5">
    <source>
        <dbReference type="Proteomes" id="UP000830401"/>
    </source>
</evidence>
<dbReference type="InterPro" id="IPR008969">
    <property type="entry name" value="CarboxyPept-like_regulatory"/>
</dbReference>
<dbReference type="Pfam" id="PF14905">
    <property type="entry name" value="OMP_b-brl_3"/>
    <property type="match status" value="1"/>
</dbReference>
<dbReference type="EMBL" id="CP095061">
    <property type="protein sequence ID" value="UOQ65421.1"/>
    <property type="molecule type" value="Genomic_DNA"/>
</dbReference>
<dbReference type="RefSeq" id="WP_245119428.1">
    <property type="nucleotide sequence ID" value="NZ_CP095061.1"/>
</dbReference>
<reference evidence="4" key="1">
    <citation type="submission" date="2022-04" db="EMBL/GenBank/DDBJ databases">
        <title>Hymenobacter sp. isolated from the air.</title>
        <authorList>
            <person name="Won M."/>
            <person name="Lee C.-M."/>
            <person name="Woen H.-Y."/>
            <person name="Kwon S.-W."/>
        </authorList>
    </citation>
    <scope>NUCLEOTIDE SEQUENCE</scope>
    <source>
        <strain evidence="4">5420S-77</strain>
    </source>
</reference>
<dbReference type="InterPro" id="IPR041700">
    <property type="entry name" value="OMP_b-brl_3"/>
</dbReference>
<evidence type="ECO:0000313" key="4">
    <source>
        <dbReference type="EMBL" id="UOQ65421.1"/>
    </source>
</evidence>